<dbReference type="Pfam" id="PF13581">
    <property type="entry name" value="HATPase_c_2"/>
    <property type="match status" value="1"/>
</dbReference>
<dbReference type="InterPro" id="IPR036890">
    <property type="entry name" value="HATPase_C_sf"/>
</dbReference>
<dbReference type="CDD" id="cd16936">
    <property type="entry name" value="HATPase_RsbW-like"/>
    <property type="match status" value="1"/>
</dbReference>
<organism evidence="3 4">
    <name type="scientific">Streptomyces longwoodensis</name>
    <dbReference type="NCBI Taxonomy" id="68231"/>
    <lineage>
        <taxon>Bacteria</taxon>
        <taxon>Bacillati</taxon>
        <taxon>Actinomycetota</taxon>
        <taxon>Actinomycetes</taxon>
        <taxon>Kitasatosporales</taxon>
        <taxon>Streptomycetaceae</taxon>
        <taxon>Streptomyces</taxon>
    </lineage>
</organism>
<evidence type="ECO:0000313" key="4">
    <source>
        <dbReference type="Proteomes" id="UP000053271"/>
    </source>
</evidence>
<dbReference type="STRING" id="68231.AQJ30_03840"/>
<reference evidence="3 4" key="1">
    <citation type="submission" date="2015-10" db="EMBL/GenBank/DDBJ databases">
        <title>Draft genome sequence of Streptomyces longwoodensis DSM 41677, type strain for the species Streptomyces longwoodensis.</title>
        <authorList>
            <person name="Ruckert C."/>
            <person name="Winkler A."/>
            <person name="Kalinowski J."/>
            <person name="Kampfer P."/>
            <person name="Glaeser S."/>
        </authorList>
    </citation>
    <scope>NUCLEOTIDE SEQUENCE [LARGE SCALE GENOMIC DNA]</scope>
    <source>
        <strain evidence="3 4">DSM 41677</strain>
    </source>
</reference>
<dbReference type="GO" id="GO:0004674">
    <property type="term" value="F:protein serine/threonine kinase activity"/>
    <property type="evidence" value="ECO:0007669"/>
    <property type="project" value="UniProtKB-KW"/>
</dbReference>
<proteinExistence type="predicted"/>
<evidence type="ECO:0000259" key="2">
    <source>
        <dbReference type="Pfam" id="PF13581"/>
    </source>
</evidence>
<dbReference type="Gene3D" id="3.30.565.10">
    <property type="entry name" value="Histidine kinase-like ATPase, C-terminal domain"/>
    <property type="match status" value="1"/>
</dbReference>
<gene>
    <name evidence="3" type="ORF">AQJ30_03840</name>
</gene>
<keyword evidence="4" id="KW-1185">Reference proteome</keyword>
<accession>A0A101R3U1</accession>
<protein>
    <recommendedName>
        <fullName evidence="2">Histidine kinase/HSP90-like ATPase domain-containing protein</fullName>
    </recommendedName>
</protein>
<name>A0A101R3U1_9ACTN</name>
<dbReference type="AlphaFoldDB" id="A0A101R3U1"/>
<dbReference type="InterPro" id="IPR003594">
    <property type="entry name" value="HATPase_dom"/>
</dbReference>
<comment type="caution">
    <text evidence="3">The sequence shown here is derived from an EMBL/GenBank/DDBJ whole genome shotgun (WGS) entry which is preliminary data.</text>
</comment>
<dbReference type="PANTHER" id="PTHR35526">
    <property type="entry name" value="ANTI-SIGMA-F FACTOR RSBW-RELATED"/>
    <property type="match status" value="1"/>
</dbReference>
<feature type="domain" description="Histidine kinase/HSP90-like ATPase" evidence="2">
    <location>
        <begin position="30"/>
        <end position="138"/>
    </location>
</feature>
<evidence type="ECO:0000313" key="3">
    <source>
        <dbReference type="EMBL" id="KUN41195.1"/>
    </source>
</evidence>
<dbReference type="InterPro" id="IPR050267">
    <property type="entry name" value="Anti-sigma-factor_SerPK"/>
</dbReference>
<dbReference type="EMBL" id="LMWS01000005">
    <property type="protein sequence ID" value="KUN41195.1"/>
    <property type="molecule type" value="Genomic_DNA"/>
</dbReference>
<keyword evidence="1" id="KW-0808">Transferase</keyword>
<evidence type="ECO:0000256" key="1">
    <source>
        <dbReference type="ARBA" id="ARBA00022527"/>
    </source>
</evidence>
<dbReference type="SUPFAM" id="SSF55874">
    <property type="entry name" value="ATPase domain of HSP90 chaperone/DNA topoisomerase II/histidine kinase"/>
    <property type="match status" value="1"/>
</dbReference>
<keyword evidence="1" id="KW-0418">Kinase</keyword>
<dbReference type="Proteomes" id="UP000053271">
    <property type="component" value="Unassembled WGS sequence"/>
</dbReference>
<keyword evidence="1" id="KW-0723">Serine/threonine-protein kinase</keyword>
<dbReference type="PANTHER" id="PTHR35526:SF3">
    <property type="entry name" value="ANTI-SIGMA-F FACTOR RSBW"/>
    <property type="match status" value="1"/>
</dbReference>
<sequence length="146" mass="15504">MPLVRQTVNDHGVPAPVRYCVVWDSTGVAIGDARRAVRTLLARAGHPADERASQDAQLVVSELVTNAVRHAPGDGGLLLELTPDAAVLTVTVRDSSSSVPQQRPHDPGRVGGHGMHLIARLCEQVRTVALADGKQVVARMVLDGTR</sequence>